<dbReference type="Proteomes" id="UP000016649">
    <property type="component" value="Unassembled WGS sequence"/>
</dbReference>
<sequence>MIKKIISAAAILLAGSLVFAHFQMVYTPTSIIADDVKDVPFKLVFTHPFESGHTMDIGKNEKGEIKGMKNLFITHKGKTIDALSSLKEITFSTNENSGKGYDFVLDKDSSFRGGGDWVLVAVPHPYYEASEDVYIQQITKVMINKGDLSTDWKNRVAEGYPEILPLVKPYDVWVGGVFRGTVVDAKGKPVANAEIEIEFVNYDLDMNANKLAGKPKTERGAAVILADENGNFSFVPTHAGYWGFAALGAAGELEFGGKELSQDAVLWIEAFPAE</sequence>
<evidence type="ECO:0000313" key="2">
    <source>
        <dbReference type="EMBL" id="ERJ91750.1"/>
    </source>
</evidence>
<organism evidence="2 3">
    <name type="scientific">Treponema lecithinolyticum ATCC 700332</name>
    <dbReference type="NCBI Taxonomy" id="1321815"/>
    <lineage>
        <taxon>Bacteria</taxon>
        <taxon>Pseudomonadati</taxon>
        <taxon>Spirochaetota</taxon>
        <taxon>Spirochaetia</taxon>
        <taxon>Spirochaetales</taxon>
        <taxon>Treponemataceae</taxon>
        <taxon>Treponema</taxon>
    </lineage>
</organism>
<dbReference type="SUPFAM" id="SSF49464">
    <property type="entry name" value="Carboxypeptidase regulatory domain-like"/>
    <property type="match status" value="1"/>
</dbReference>
<dbReference type="Pfam" id="PF10670">
    <property type="entry name" value="DUF4198"/>
    <property type="match status" value="1"/>
</dbReference>
<evidence type="ECO:0000313" key="3">
    <source>
        <dbReference type="Proteomes" id="UP000016649"/>
    </source>
</evidence>
<evidence type="ECO:0008006" key="4">
    <source>
        <dbReference type="Google" id="ProtNLM"/>
    </source>
</evidence>
<protein>
    <recommendedName>
        <fullName evidence="4">Nickel transport complex, NikM subunit, transmembrane</fullName>
    </recommendedName>
</protein>
<dbReference type="EMBL" id="AWVH01000043">
    <property type="protein sequence ID" value="ERJ91750.1"/>
    <property type="molecule type" value="Genomic_DNA"/>
</dbReference>
<reference evidence="2 3" key="1">
    <citation type="submission" date="2013-08" db="EMBL/GenBank/DDBJ databases">
        <authorList>
            <person name="Weinstock G."/>
            <person name="Sodergren E."/>
            <person name="Wylie T."/>
            <person name="Fulton L."/>
            <person name="Fulton R."/>
            <person name="Fronick C."/>
            <person name="O'Laughlin M."/>
            <person name="Godfrey J."/>
            <person name="Miner T."/>
            <person name="Herter B."/>
            <person name="Appelbaum E."/>
            <person name="Cordes M."/>
            <person name="Lek S."/>
            <person name="Wollam A."/>
            <person name="Pepin K.H."/>
            <person name="Palsikar V.B."/>
            <person name="Mitreva M."/>
            <person name="Wilson R.K."/>
        </authorList>
    </citation>
    <scope>NUCLEOTIDE SEQUENCE [LARGE SCALE GENOMIC DNA]</scope>
    <source>
        <strain evidence="2 3">ATCC 700332</strain>
    </source>
</reference>
<gene>
    <name evidence="2" type="ORF">HMPREF9193_01974</name>
</gene>
<feature type="chain" id="PRO_5046373127" description="Nickel transport complex, NikM subunit, transmembrane" evidence="1">
    <location>
        <begin position="21"/>
        <end position="274"/>
    </location>
</feature>
<dbReference type="RefSeq" id="WP_021686147.1">
    <property type="nucleotide sequence ID" value="NZ_KI260554.1"/>
</dbReference>
<dbReference type="InterPro" id="IPR019613">
    <property type="entry name" value="DUF4198"/>
</dbReference>
<keyword evidence="3" id="KW-1185">Reference proteome</keyword>
<dbReference type="InterPro" id="IPR008969">
    <property type="entry name" value="CarboxyPept-like_regulatory"/>
</dbReference>
<name>A0ABN0NWN7_TRELE</name>
<comment type="caution">
    <text evidence="2">The sequence shown here is derived from an EMBL/GenBank/DDBJ whole genome shotgun (WGS) entry which is preliminary data.</text>
</comment>
<keyword evidence="1" id="KW-0732">Signal</keyword>
<feature type="signal peptide" evidence="1">
    <location>
        <begin position="1"/>
        <end position="20"/>
    </location>
</feature>
<accession>A0ABN0NWN7</accession>
<proteinExistence type="predicted"/>
<evidence type="ECO:0000256" key="1">
    <source>
        <dbReference type="SAM" id="SignalP"/>
    </source>
</evidence>